<dbReference type="PATRIC" id="fig|1396.539.peg.2867"/>
<dbReference type="PANTHER" id="PTHR43297">
    <property type="entry name" value="OLIGOPEPTIDE TRANSPORT ATP-BINDING PROTEIN APPD"/>
    <property type="match status" value="1"/>
</dbReference>
<dbReference type="InterPro" id="IPR027417">
    <property type="entry name" value="P-loop_NTPase"/>
</dbReference>
<evidence type="ECO:0000256" key="5">
    <source>
        <dbReference type="ARBA" id="ARBA00022741"/>
    </source>
</evidence>
<dbReference type="GO" id="GO:0016887">
    <property type="term" value="F:ATP hydrolysis activity"/>
    <property type="evidence" value="ECO:0007669"/>
    <property type="project" value="InterPro"/>
</dbReference>
<dbReference type="Pfam" id="PF00005">
    <property type="entry name" value="ABC_tran"/>
    <property type="match status" value="1"/>
</dbReference>
<dbReference type="SMART" id="SM00382">
    <property type="entry name" value="AAA"/>
    <property type="match status" value="1"/>
</dbReference>
<dbReference type="AlphaFoldDB" id="A0A164DZL0"/>
<dbReference type="PANTHER" id="PTHR43297:SF2">
    <property type="entry name" value="DIPEPTIDE TRANSPORT ATP-BINDING PROTEIN DPPD"/>
    <property type="match status" value="1"/>
</dbReference>
<evidence type="ECO:0000259" key="8">
    <source>
        <dbReference type="PROSITE" id="PS50893"/>
    </source>
</evidence>
<sequence>MSKAVVELKDLQTHFQTEEGTVKAVNHVSFAVREGETVCVVGESGCGKSVTALSIMGLIAESGSVVGGDILYEGKSLLGMKEKELRSLRGNDIAMIFQEPMTSLNPVFTVGEQIVETLREHELLSKNEAYKKAIELIRKVGIARADEIVHSYPHELSGGMLQRIMIAVALSCNPKLLIADEPTTALDVTIQAQILDLLRQIKKEFKTSILLITHDLGVVAEMADYVVVMYGGKVIEEAPVLEIFQNPKHPYTKGLLKSKPVMGKRIDKLYSIPGQVPNLVGLDEFCYFSGRCEHCMEVCKEEAPNLNIHDENHKVACWLYEERAGQ</sequence>
<evidence type="ECO:0000256" key="2">
    <source>
        <dbReference type="ARBA" id="ARBA00005417"/>
    </source>
</evidence>
<reference evidence="9 10" key="1">
    <citation type="submission" date="2015-09" db="EMBL/GenBank/DDBJ databases">
        <title>Bacillus cereus food isolates.</title>
        <authorList>
            <person name="Boekhorst J."/>
        </authorList>
    </citation>
    <scope>NUCLEOTIDE SEQUENCE [LARGE SCALE GENOMIC DNA]</scope>
    <source>
        <strain evidence="9 10">B4082</strain>
    </source>
</reference>
<evidence type="ECO:0000256" key="4">
    <source>
        <dbReference type="ARBA" id="ARBA00022475"/>
    </source>
</evidence>
<dbReference type="InterPro" id="IPR017871">
    <property type="entry name" value="ABC_transporter-like_CS"/>
</dbReference>
<evidence type="ECO:0000256" key="1">
    <source>
        <dbReference type="ARBA" id="ARBA00004202"/>
    </source>
</evidence>
<keyword evidence="7" id="KW-0472">Membrane</keyword>
<dbReference type="EMBL" id="LJKA01000053">
    <property type="protein sequence ID" value="KZD31887.1"/>
    <property type="molecule type" value="Genomic_DNA"/>
</dbReference>
<gene>
    <name evidence="9" type="ORF">B4082_3632</name>
</gene>
<evidence type="ECO:0000313" key="10">
    <source>
        <dbReference type="Proteomes" id="UP000076501"/>
    </source>
</evidence>
<dbReference type="InterPro" id="IPR013563">
    <property type="entry name" value="Oligopep_ABC_C"/>
</dbReference>
<dbReference type="FunFam" id="3.40.50.300:FF:000016">
    <property type="entry name" value="Oligopeptide ABC transporter ATP-binding component"/>
    <property type="match status" value="1"/>
</dbReference>
<dbReference type="InterPro" id="IPR050388">
    <property type="entry name" value="ABC_Ni/Peptide_Import"/>
</dbReference>
<dbReference type="Gene3D" id="3.40.50.300">
    <property type="entry name" value="P-loop containing nucleotide triphosphate hydrolases"/>
    <property type="match status" value="1"/>
</dbReference>
<dbReference type="InterPro" id="IPR003439">
    <property type="entry name" value="ABC_transporter-like_ATP-bd"/>
</dbReference>
<keyword evidence="4" id="KW-1003">Cell membrane</keyword>
<dbReference type="Proteomes" id="UP000076501">
    <property type="component" value="Unassembled WGS sequence"/>
</dbReference>
<keyword evidence="5" id="KW-0547">Nucleotide-binding</keyword>
<comment type="subcellular location">
    <subcellularLocation>
        <location evidence="1">Cell membrane</location>
        <topology evidence="1">Peripheral membrane protein</topology>
    </subcellularLocation>
</comment>
<comment type="caution">
    <text evidence="9">The sequence shown here is derived from an EMBL/GenBank/DDBJ whole genome shotgun (WGS) entry which is preliminary data.</text>
</comment>
<evidence type="ECO:0000256" key="3">
    <source>
        <dbReference type="ARBA" id="ARBA00022448"/>
    </source>
</evidence>
<accession>A0A164DZL0</accession>
<dbReference type="PROSITE" id="PS00211">
    <property type="entry name" value="ABC_TRANSPORTER_1"/>
    <property type="match status" value="1"/>
</dbReference>
<keyword evidence="6 9" id="KW-0067">ATP-binding</keyword>
<evidence type="ECO:0000256" key="6">
    <source>
        <dbReference type="ARBA" id="ARBA00022840"/>
    </source>
</evidence>
<keyword evidence="3" id="KW-0813">Transport</keyword>
<evidence type="ECO:0000313" key="9">
    <source>
        <dbReference type="EMBL" id="KZD31887.1"/>
    </source>
</evidence>
<feature type="domain" description="ABC transporter" evidence="8">
    <location>
        <begin position="6"/>
        <end position="256"/>
    </location>
</feature>
<dbReference type="GO" id="GO:0015833">
    <property type="term" value="P:peptide transport"/>
    <property type="evidence" value="ECO:0007669"/>
    <property type="project" value="InterPro"/>
</dbReference>
<dbReference type="PROSITE" id="PS50893">
    <property type="entry name" value="ABC_TRANSPORTER_2"/>
    <property type="match status" value="1"/>
</dbReference>
<dbReference type="Pfam" id="PF08352">
    <property type="entry name" value="oligo_HPY"/>
    <property type="match status" value="1"/>
</dbReference>
<dbReference type="InterPro" id="IPR003593">
    <property type="entry name" value="AAA+_ATPase"/>
</dbReference>
<dbReference type="SUPFAM" id="SSF52540">
    <property type="entry name" value="P-loop containing nucleoside triphosphate hydrolases"/>
    <property type="match status" value="1"/>
</dbReference>
<dbReference type="CDD" id="cd03257">
    <property type="entry name" value="ABC_NikE_OppD_transporters"/>
    <property type="match status" value="1"/>
</dbReference>
<dbReference type="NCBIfam" id="TIGR01727">
    <property type="entry name" value="oligo_HPY"/>
    <property type="match status" value="1"/>
</dbReference>
<protein>
    <submittedName>
        <fullName evidence="9">Oligopeptide transport ATP-binding protein OppD</fullName>
    </submittedName>
</protein>
<dbReference type="GO" id="GO:0005886">
    <property type="term" value="C:plasma membrane"/>
    <property type="evidence" value="ECO:0007669"/>
    <property type="project" value="UniProtKB-SubCell"/>
</dbReference>
<dbReference type="GO" id="GO:0005524">
    <property type="term" value="F:ATP binding"/>
    <property type="evidence" value="ECO:0007669"/>
    <property type="project" value="UniProtKB-KW"/>
</dbReference>
<organism evidence="9 10">
    <name type="scientific">Bacillus cereus</name>
    <dbReference type="NCBI Taxonomy" id="1396"/>
    <lineage>
        <taxon>Bacteria</taxon>
        <taxon>Bacillati</taxon>
        <taxon>Bacillota</taxon>
        <taxon>Bacilli</taxon>
        <taxon>Bacillales</taxon>
        <taxon>Bacillaceae</taxon>
        <taxon>Bacillus</taxon>
        <taxon>Bacillus cereus group</taxon>
    </lineage>
</organism>
<comment type="similarity">
    <text evidence="2">Belongs to the ABC transporter superfamily.</text>
</comment>
<name>A0A164DZL0_BACCE</name>
<proteinExistence type="inferred from homology"/>
<dbReference type="RefSeq" id="WP_063223581.1">
    <property type="nucleotide sequence ID" value="NZ_JBAWLH010000024.1"/>
</dbReference>
<evidence type="ECO:0000256" key="7">
    <source>
        <dbReference type="ARBA" id="ARBA00023136"/>
    </source>
</evidence>